<gene>
    <name evidence="6" type="ORF">BXY39_0533</name>
</gene>
<dbReference type="EMBL" id="REFR01000009">
    <property type="protein sequence ID" value="RMB12043.1"/>
    <property type="molecule type" value="Genomic_DNA"/>
</dbReference>
<dbReference type="InterPro" id="IPR019734">
    <property type="entry name" value="TPR_rpt"/>
</dbReference>
<dbReference type="InterPro" id="IPR045269">
    <property type="entry name" value="Atg1-like"/>
</dbReference>
<dbReference type="PROSITE" id="PS00108">
    <property type="entry name" value="PROTEIN_KINASE_ST"/>
    <property type="match status" value="1"/>
</dbReference>
<comment type="caution">
    <text evidence="6">The sequence shown here is derived from an EMBL/GenBank/DDBJ whole genome shotgun (WGS) entry which is preliminary data.</text>
</comment>
<evidence type="ECO:0000256" key="2">
    <source>
        <dbReference type="ARBA" id="ARBA00022840"/>
    </source>
</evidence>
<dbReference type="InterPro" id="IPR011990">
    <property type="entry name" value="TPR-like_helical_dom_sf"/>
</dbReference>
<dbReference type="InterPro" id="IPR008271">
    <property type="entry name" value="Ser/Thr_kinase_AS"/>
</dbReference>
<dbReference type="InParanoid" id="A0A3M0D6Z3"/>
<dbReference type="CDD" id="cd14014">
    <property type="entry name" value="STKc_PknB_like"/>
    <property type="match status" value="1"/>
</dbReference>
<keyword evidence="2 4" id="KW-0067">ATP-binding</keyword>
<dbReference type="SMART" id="SM00028">
    <property type="entry name" value="TPR"/>
    <property type="match status" value="8"/>
</dbReference>
<dbReference type="PROSITE" id="PS50005">
    <property type="entry name" value="TPR"/>
    <property type="match status" value="1"/>
</dbReference>
<keyword evidence="1 4" id="KW-0547">Nucleotide-binding</keyword>
<dbReference type="InterPro" id="IPR000719">
    <property type="entry name" value="Prot_kinase_dom"/>
</dbReference>
<dbReference type="Pfam" id="PF14559">
    <property type="entry name" value="TPR_19"/>
    <property type="match status" value="1"/>
</dbReference>
<dbReference type="SUPFAM" id="SSF48452">
    <property type="entry name" value="TPR-like"/>
    <property type="match status" value="1"/>
</dbReference>
<sequence length="714" mass="79263">MRQVGKYLVRRSLGEGTHGQVFHATDTELERDVALKSLKYELKHQKDRIKIIKEARILAKLNHKNIITLYEIYEFKDHLYLSMELINSETLKFISKNRQLSSSQIRSIAIETAEGLAYAHSRNVVHGDLKPDNLMIENNDTVKIVDFEIARTTDTQKMIETLADDVNTPSGLTGTLPYMAPELLTGSPADTGTDIFAFGALLYEMLAGKRAFPGRTEATILHNILHEQPAPIAAGTLDAADVPSDWADLIREMLSKDRKDRPASMADVLTRLTGKTAPLRRTWMSIWLPAWPPARPALILGALAAGAALAASVWGPAITWLETDDGAPVIERFRSGMAHLHDLKSKTAIADAVDTFEGILAEDQTNAAATAGLSLALFRRYKTEETNDTVLRRAIAAARLALSLEPNLAVVQVAAGWAETYDGTPDAAIGHLDKALMLDPGNLLALEGRIRIHQDAGDKDQARLWLERAIERHPDRRLFRDELGILLYQLADYSGAEQAFRKSLDIEPDNIFGYRNLGASLYAQDKPVEAIKAFQDGLTIRPHPSLYNNLATALFFERRYDEAADAYEHALEAGSMMDNYLVWANLADTYRQIPGRMEDAGNAYRRALALLDEQMRNRPGQPDLISRAALYHAKLGNRDKALAHLDTVFTTHTPSPVMLFRAAIAHELLGRRDGALDMLHRSVRQGYAMAKIRNDPDLSAAIADPRFKPPVPTP</sequence>
<dbReference type="Pfam" id="PF13181">
    <property type="entry name" value="TPR_8"/>
    <property type="match status" value="1"/>
</dbReference>
<evidence type="ECO:0000313" key="6">
    <source>
        <dbReference type="EMBL" id="RMB12043.1"/>
    </source>
</evidence>
<dbReference type="Gene3D" id="1.25.40.10">
    <property type="entry name" value="Tetratricopeptide repeat domain"/>
    <property type="match status" value="3"/>
</dbReference>
<evidence type="ECO:0000313" key="7">
    <source>
        <dbReference type="Proteomes" id="UP000271227"/>
    </source>
</evidence>
<proteinExistence type="predicted"/>
<dbReference type="Pfam" id="PF13432">
    <property type="entry name" value="TPR_16"/>
    <property type="match status" value="1"/>
</dbReference>
<evidence type="ECO:0000256" key="4">
    <source>
        <dbReference type="PROSITE-ProRule" id="PRU10141"/>
    </source>
</evidence>
<evidence type="ECO:0000259" key="5">
    <source>
        <dbReference type="PROSITE" id="PS50011"/>
    </source>
</evidence>
<dbReference type="Gene3D" id="1.10.510.10">
    <property type="entry name" value="Transferase(Phosphotransferase) domain 1"/>
    <property type="match status" value="1"/>
</dbReference>
<dbReference type="PANTHER" id="PTHR24348:SF68">
    <property type="entry name" value="SERINE_THREONINE-PROTEIN KINASE ATG1C"/>
    <property type="match status" value="1"/>
</dbReference>
<dbReference type="Pfam" id="PF00069">
    <property type="entry name" value="Pkinase"/>
    <property type="match status" value="1"/>
</dbReference>
<evidence type="ECO:0000256" key="1">
    <source>
        <dbReference type="ARBA" id="ARBA00022741"/>
    </source>
</evidence>
<feature type="repeat" description="TPR" evidence="3">
    <location>
        <begin position="477"/>
        <end position="510"/>
    </location>
</feature>
<dbReference type="PROSITE" id="PS50011">
    <property type="entry name" value="PROTEIN_KINASE_DOM"/>
    <property type="match status" value="1"/>
</dbReference>
<dbReference type="SMART" id="SM00220">
    <property type="entry name" value="S_TKc"/>
    <property type="match status" value="1"/>
</dbReference>
<keyword evidence="7" id="KW-1185">Reference proteome</keyword>
<dbReference type="AlphaFoldDB" id="A0A3M0D6Z3"/>
<dbReference type="GO" id="GO:0005737">
    <property type="term" value="C:cytoplasm"/>
    <property type="evidence" value="ECO:0007669"/>
    <property type="project" value="TreeGrafter"/>
</dbReference>
<dbReference type="PROSITE" id="PS00107">
    <property type="entry name" value="PROTEIN_KINASE_ATP"/>
    <property type="match status" value="1"/>
</dbReference>
<accession>A0A3M0D6Z3</accession>
<keyword evidence="3" id="KW-0802">TPR repeat</keyword>
<keyword evidence="6" id="KW-0418">Kinase</keyword>
<name>A0A3M0D6Z3_9PROT</name>
<keyword evidence="6" id="KW-0808">Transferase</keyword>
<organism evidence="6 7">
    <name type="scientific">Eilatimonas milleporae</name>
    <dbReference type="NCBI Taxonomy" id="911205"/>
    <lineage>
        <taxon>Bacteria</taxon>
        <taxon>Pseudomonadati</taxon>
        <taxon>Pseudomonadota</taxon>
        <taxon>Alphaproteobacteria</taxon>
        <taxon>Kordiimonadales</taxon>
        <taxon>Kordiimonadaceae</taxon>
        <taxon>Eilatimonas</taxon>
    </lineage>
</organism>
<feature type="domain" description="Protein kinase" evidence="5">
    <location>
        <begin position="7"/>
        <end position="284"/>
    </location>
</feature>
<dbReference type="InterPro" id="IPR011009">
    <property type="entry name" value="Kinase-like_dom_sf"/>
</dbReference>
<dbReference type="GO" id="GO:0005524">
    <property type="term" value="F:ATP binding"/>
    <property type="evidence" value="ECO:0007669"/>
    <property type="project" value="UniProtKB-UniRule"/>
</dbReference>
<dbReference type="Proteomes" id="UP000271227">
    <property type="component" value="Unassembled WGS sequence"/>
</dbReference>
<reference evidence="6 7" key="1">
    <citation type="submission" date="2018-10" db="EMBL/GenBank/DDBJ databases">
        <title>Genomic Encyclopedia of Archaeal and Bacterial Type Strains, Phase II (KMG-II): from individual species to whole genera.</title>
        <authorList>
            <person name="Goeker M."/>
        </authorList>
    </citation>
    <scope>NUCLEOTIDE SEQUENCE [LARGE SCALE GENOMIC DNA]</scope>
    <source>
        <strain evidence="6 7">DSM 25217</strain>
    </source>
</reference>
<protein>
    <submittedName>
        <fullName evidence="6">Serine/threonine-protein kinase</fullName>
    </submittedName>
</protein>
<dbReference type="GO" id="GO:0004674">
    <property type="term" value="F:protein serine/threonine kinase activity"/>
    <property type="evidence" value="ECO:0007669"/>
    <property type="project" value="InterPro"/>
</dbReference>
<dbReference type="Gene3D" id="3.30.200.20">
    <property type="entry name" value="Phosphorylase Kinase, domain 1"/>
    <property type="match status" value="1"/>
</dbReference>
<feature type="binding site" evidence="4">
    <location>
        <position position="36"/>
    </location>
    <ligand>
        <name>ATP</name>
        <dbReference type="ChEBI" id="CHEBI:30616"/>
    </ligand>
</feature>
<dbReference type="SUPFAM" id="SSF56112">
    <property type="entry name" value="Protein kinase-like (PK-like)"/>
    <property type="match status" value="1"/>
</dbReference>
<evidence type="ECO:0000256" key="3">
    <source>
        <dbReference type="PROSITE-ProRule" id="PRU00339"/>
    </source>
</evidence>
<dbReference type="PANTHER" id="PTHR24348">
    <property type="entry name" value="SERINE/THREONINE-PROTEIN KINASE UNC-51-RELATED"/>
    <property type="match status" value="1"/>
</dbReference>
<dbReference type="RefSeq" id="WP_121937259.1">
    <property type="nucleotide sequence ID" value="NZ_REFR01000009.1"/>
</dbReference>
<dbReference type="InterPro" id="IPR017441">
    <property type="entry name" value="Protein_kinase_ATP_BS"/>
</dbReference>
<dbReference type="OrthoDB" id="9801841at2"/>